<protein>
    <submittedName>
        <fullName evidence="2">VOC family protein</fullName>
    </submittedName>
</protein>
<dbReference type="EMBL" id="SMKA01000060">
    <property type="protein sequence ID" value="TDC29392.1"/>
    <property type="molecule type" value="Genomic_DNA"/>
</dbReference>
<dbReference type="PROSITE" id="PS51819">
    <property type="entry name" value="VOC"/>
    <property type="match status" value="1"/>
</dbReference>
<dbReference type="Gene3D" id="3.30.720.120">
    <property type="match status" value="1"/>
</dbReference>
<dbReference type="PANTHER" id="PTHR34109:SF1">
    <property type="entry name" value="VOC DOMAIN-CONTAINING PROTEIN"/>
    <property type="match status" value="1"/>
</dbReference>
<dbReference type="InterPro" id="IPR004360">
    <property type="entry name" value="Glyas_Fos-R_dOase_dom"/>
</dbReference>
<evidence type="ECO:0000259" key="1">
    <source>
        <dbReference type="PROSITE" id="PS51819"/>
    </source>
</evidence>
<dbReference type="CDD" id="cd07246">
    <property type="entry name" value="VOC_like"/>
    <property type="match status" value="1"/>
</dbReference>
<dbReference type="AlphaFoldDB" id="A0A4R4Q3G6"/>
<sequence length="166" mass="18229">MTTDTDKNSVVKPIPDGYHSLTPYLAVPDGPKAIAFYQEVFGAEVISRQDMPDGRVGQAELLIGNSMLQLSDQMPQIGLQAPNGEWVHSSLVHYVPDVDATYAKAVAAGARSVEAVQTFMTGDRYGTIIDPFGHRWAILTKVEDVSREEADRRVQEWLDSNPEALA</sequence>
<keyword evidence="3" id="KW-1185">Reference proteome</keyword>
<dbReference type="SUPFAM" id="SSF54593">
    <property type="entry name" value="Glyoxalase/Bleomycin resistance protein/Dihydroxybiphenyl dioxygenase"/>
    <property type="match status" value="1"/>
</dbReference>
<organism evidence="2 3">
    <name type="scientific">Kribbella albertanoniae</name>
    <dbReference type="NCBI Taxonomy" id="1266829"/>
    <lineage>
        <taxon>Bacteria</taxon>
        <taxon>Bacillati</taxon>
        <taxon>Actinomycetota</taxon>
        <taxon>Actinomycetes</taxon>
        <taxon>Propionibacteriales</taxon>
        <taxon>Kribbellaceae</taxon>
        <taxon>Kribbella</taxon>
    </lineage>
</organism>
<gene>
    <name evidence="2" type="ORF">E1261_15875</name>
</gene>
<dbReference type="Gene3D" id="3.30.720.110">
    <property type="match status" value="1"/>
</dbReference>
<proteinExistence type="predicted"/>
<dbReference type="Pfam" id="PF00903">
    <property type="entry name" value="Glyoxalase"/>
    <property type="match status" value="1"/>
</dbReference>
<name>A0A4R4Q3G6_9ACTN</name>
<dbReference type="InterPro" id="IPR037523">
    <property type="entry name" value="VOC_core"/>
</dbReference>
<dbReference type="OrthoDB" id="9795306at2"/>
<dbReference type="Proteomes" id="UP000295075">
    <property type="component" value="Unassembled WGS sequence"/>
</dbReference>
<dbReference type="PANTHER" id="PTHR34109">
    <property type="entry name" value="BNAUNNG04460D PROTEIN-RELATED"/>
    <property type="match status" value="1"/>
</dbReference>
<feature type="domain" description="VOC" evidence="1">
    <location>
        <begin position="17"/>
        <end position="141"/>
    </location>
</feature>
<reference evidence="2 3" key="1">
    <citation type="submission" date="2019-03" db="EMBL/GenBank/DDBJ databases">
        <title>Draft genome sequences of novel Actinobacteria.</title>
        <authorList>
            <person name="Sahin N."/>
            <person name="Ay H."/>
            <person name="Saygin H."/>
        </authorList>
    </citation>
    <scope>NUCLEOTIDE SEQUENCE [LARGE SCALE GENOMIC DNA]</scope>
    <source>
        <strain evidence="2 3">JCM 30547</strain>
    </source>
</reference>
<dbReference type="InterPro" id="IPR029068">
    <property type="entry name" value="Glyas_Bleomycin-R_OHBP_Dase"/>
</dbReference>
<evidence type="ECO:0000313" key="2">
    <source>
        <dbReference type="EMBL" id="TDC29392.1"/>
    </source>
</evidence>
<evidence type="ECO:0000313" key="3">
    <source>
        <dbReference type="Proteomes" id="UP000295075"/>
    </source>
</evidence>
<comment type="caution">
    <text evidence="2">The sequence shown here is derived from an EMBL/GenBank/DDBJ whole genome shotgun (WGS) entry which is preliminary data.</text>
</comment>
<accession>A0A4R4Q3G6</accession>
<dbReference type="RefSeq" id="WP_132407333.1">
    <property type="nucleotide sequence ID" value="NZ_SMKA01000060.1"/>
</dbReference>